<evidence type="ECO:0000313" key="1">
    <source>
        <dbReference type="EMBL" id="TYR76575.1"/>
    </source>
</evidence>
<proteinExistence type="predicted"/>
<reference evidence="3 4" key="1">
    <citation type="submission" date="2019-08" db="EMBL/GenBank/DDBJ databases">
        <title>Bacillus genomes from the desert of Cuatro Cienegas, Coahuila.</title>
        <authorList>
            <person name="Olmedo-Alvarez G."/>
        </authorList>
    </citation>
    <scope>NUCLEOTIDE SEQUENCE [LARGE SCALE GENOMIC DNA]</scope>
    <source>
        <strain evidence="2 3">CH34_1T</strain>
        <strain evidence="1 4">CH40_1T</strain>
    </source>
</reference>
<accession>A0A5D4KIP1</accession>
<dbReference type="Pfam" id="PF14162">
    <property type="entry name" value="YozD"/>
    <property type="match status" value="1"/>
</dbReference>
<sequence length="59" mass="7140">MREIEVFIDTEEIAEFFFQELVRRGYVPSEVELEEIADITFEYLIEKCIIDEDPDDDEY</sequence>
<evidence type="ECO:0000313" key="3">
    <source>
        <dbReference type="Proteomes" id="UP000322267"/>
    </source>
</evidence>
<comment type="caution">
    <text evidence="1">The sequence shown here is derived from an EMBL/GenBank/DDBJ whole genome shotgun (WGS) entry which is preliminary data.</text>
</comment>
<evidence type="ECO:0000313" key="4">
    <source>
        <dbReference type="Proteomes" id="UP000323317"/>
    </source>
</evidence>
<dbReference type="InterPro" id="IPR025545">
    <property type="entry name" value="YozD"/>
</dbReference>
<gene>
    <name evidence="2" type="ORF">FZC78_04785</name>
    <name evidence="1" type="ORF">FZC79_06775</name>
</gene>
<dbReference type="AlphaFoldDB" id="A0A5D4KIP1"/>
<name>A0A5D4KIP1_9BACI</name>
<dbReference type="OrthoDB" id="2971944at2"/>
<dbReference type="EMBL" id="VTEI01000002">
    <property type="protein sequence ID" value="TYS18822.1"/>
    <property type="molecule type" value="Genomic_DNA"/>
</dbReference>
<protein>
    <submittedName>
        <fullName evidence="1">YozD family protein</fullName>
    </submittedName>
</protein>
<evidence type="ECO:0000313" key="2">
    <source>
        <dbReference type="EMBL" id="TYS18822.1"/>
    </source>
</evidence>
<dbReference type="Proteomes" id="UP000322267">
    <property type="component" value="Unassembled WGS sequence"/>
</dbReference>
<dbReference type="RefSeq" id="WP_148938499.1">
    <property type="nucleotide sequence ID" value="NZ_JBNIKK010000008.1"/>
</dbReference>
<organism evidence="1 4">
    <name type="scientific">Rossellomorea vietnamensis</name>
    <dbReference type="NCBI Taxonomy" id="218284"/>
    <lineage>
        <taxon>Bacteria</taxon>
        <taxon>Bacillati</taxon>
        <taxon>Bacillota</taxon>
        <taxon>Bacilli</taxon>
        <taxon>Bacillales</taxon>
        <taxon>Bacillaceae</taxon>
        <taxon>Rossellomorea</taxon>
    </lineage>
</organism>
<dbReference type="Proteomes" id="UP000323317">
    <property type="component" value="Unassembled WGS sequence"/>
</dbReference>
<dbReference type="EMBL" id="VTEH01000003">
    <property type="protein sequence ID" value="TYR76575.1"/>
    <property type="molecule type" value="Genomic_DNA"/>
</dbReference>